<accession>A1U7R6</accession>
<dbReference type="eggNOG" id="COG1040">
    <property type="taxonomic scope" value="Bacteria"/>
</dbReference>
<feature type="compositionally biased region" description="Polar residues" evidence="1">
    <location>
        <begin position="1883"/>
        <end position="1895"/>
    </location>
</feature>
<keyword evidence="3" id="KW-0614">Plasmid</keyword>
<evidence type="ECO:0000313" key="3">
    <source>
        <dbReference type="EMBL" id="ABM21035.1"/>
    </source>
</evidence>
<gene>
    <name evidence="3" type="ordered locus">Maqu_4184</name>
</gene>
<feature type="region of interest" description="Disordered" evidence="1">
    <location>
        <begin position="1053"/>
        <end position="1076"/>
    </location>
</feature>
<dbReference type="Proteomes" id="UP000000998">
    <property type="component" value="Plasmid pMAQU01"/>
</dbReference>
<evidence type="ECO:0000259" key="2">
    <source>
        <dbReference type="Pfam" id="PF18796"/>
    </source>
</evidence>
<name>A1U7R6_MARN8</name>
<evidence type="ECO:0000313" key="4">
    <source>
        <dbReference type="Proteomes" id="UP000000998"/>
    </source>
</evidence>
<dbReference type="EMBL" id="CP000515">
    <property type="protein sequence ID" value="ABM21035.1"/>
    <property type="molecule type" value="Genomic_DNA"/>
</dbReference>
<dbReference type="HOGENOM" id="CLU_235636_0_0_6"/>
<feature type="compositionally biased region" description="Acidic residues" evidence="1">
    <location>
        <begin position="1898"/>
        <end position="1909"/>
    </location>
</feature>
<feature type="domain" description="Large polyvalent protein-associated" evidence="2">
    <location>
        <begin position="1498"/>
        <end position="1627"/>
    </location>
</feature>
<feature type="region of interest" description="Disordered" evidence="1">
    <location>
        <begin position="1845"/>
        <end position="1909"/>
    </location>
</feature>
<proteinExistence type="predicted"/>
<sequence length="1909" mass="211112">MTAMRHLEARVATQADLKTIWQPSWGVLPDGDGTLAVEFDTSKPPALWPDDRKAQGFVVAPLLNGGLWLALIKVQAPGALNELQVQALEAIGFRKGSNGRLICPSYPSPRMVDMMGKILRLPLDTLPAERVAILKPGDQFKPAVPLEVQAGIRDYWKTRPEVLAEEIEISLAERRNDLSPDLLHLVDGSPTSAGSRGINNPVRLQVWVTQALSGEINAVTETILSLGLQRGMMEYGPYVGDWPEDCQSLFQSLAEFRGESPELEASVLPSMAQPKEDQRPPLQTPVAWMEDNTRVRGIVVGLPEDESELWVVGVDDTAGQPSALPFYFPRRIKVKASDIVDPAPQVSESQKPEPTNLAEQALFGEHAQEEHHQAFLPQPKITLADLPNRLLAQRERSGLLKSSLVSDVQLFARSGGNIGQHPLLVPPGESRVDLMASWRHLSGEFYKYPDNDRAILEAEVIARDALIEEFNSAQPETIGGVQSAFAVLPAGHYVAADPGSDTEMREAIEALEYCRVGFHPLLLPKINDRLNDWMNQYSASMRKSNPSLAVELESVALSLKSQSLPLSPCAFNVGSDNLLQSLVRNVYRDIYSDTREELGPDEIERNCALASVRKMRSAEAQAAVMLATEGKLFCTYADAANHINGQSARVAELTERNDAMITAIADLADVSPDTILESNHPILVTLSVIEEASGISASKAELLALLNIDLSERLSWVGQLAAMQGVSIDLAHTTILSEKPSQEDSEALQNLGIPAHIIKNGLPRLSVTSGLLSVGYKRQPFQVGLLATAHNLFKERLKGTSISTGVPTVISDSDRINSNERRAIEALGQLIDLHRVSPITFGSPLEENNQVIRAEAIDQIKPAIYSLQHLNRISASRFSAQAGIGNLEEIMRVDEFVDTAYTQVSEFTAFVEENKQILLTGSPAWRNSDGARRDLEDAMRLFIQDFKPLQQLATPERMANRLIEELANDAKSEMLVVAAKSTGRNVRYFIQVVTKDDLLAANNDRDEAVEVGILNCKKAYPRSRKGFHFAVFDLAKTLRPEAIRYLNELKAKTQRKTGAPTDDEQVTKRRGARQDKGKVAGLAVKDLRGKTSVVLGTLADASASDQKKFITKTKLWEAPDWAFLRAPSEDDRNEGAKPMEPIVAAFFDELRKRLNPTPPANLDYINQMYAKFILGVRDQFDIIRTEQELLDSLKNGEGALAKLYQSISNEADQYGIQAHIILGDDVCSQWIPARKELALSIVHHAAERRSRANKVWDIKEAKPGSGRRPIPRGITQDQEIDADEVEQELTGAMPMLSRLVRKGGEDYRADLDVSEETVIATFGFSGIEYGKSMSQADRTRYLNEAYDGFMDLAKLLDVPPRALSLGGTLGLAFGSRGKGGRRAALAHFEPANNAINLTRMKGAGSMAHEYGHAFANYLFRVSRGVEGSRAPGDITNVMDRQLQSASEVLAGNLREPVAQAIAEVLKSIRYTPVEGDKPKVSLFVSGAIHADNEDGRKPDKRYWATIEELFARAFETYVSVALKEKFPGFRNDFLVRDDKLKTWGFTPHEIREAADKTKDALKAQVAERKASGAESLTGDGYEITRELHRKTRELDRVMARAQLYPAGSELDRIKDAFNKLFKTLETKEKKVHHDHLGEIEMPVLYSSGSGLAERITPRDHAVIAECVLSEVARMCGNSVWVRFQDWITDPLNRKAAGSYSKKTDTEGNLQAVISIAYGAGIHTAHHEAFHYAQDNLLEKSEQTMLDRFFAKDSPLFVRLQQALIDDGRDDALAIIDVDPLEAQAYAYELWVKGKLDVKIEEPPVGVFGKVKSFFDQVASIAKGAGFKTPEQLFQAFYQGKLREREEQKQTARFQTNADSPPINMSPGTHGQTDEKKPERLEVLSQTPSDLSTSGYWSEPEDDIEPGLSM</sequence>
<feature type="compositionally biased region" description="Basic and acidic residues" evidence="1">
    <location>
        <begin position="1871"/>
        <end position="1881"/>
    </location>
</feature>
<dbReference type="InterPro" id="IPR041047">
    <property type="entry name" value="LPD1"/>
</dbReference>
<geneLocation type="plasmid" evidence="3 4">
    <name>pMAQU01</name>
</geneLocation>
<dbReference type="KEGG" id="maq:Maqu_4184"/>
<dbReference type="Pfam" id="PF18796">
    <property type="entry name" value="LPD1"/>
    <property type="match status" value="1"/>
</dbReference>
<evidence type="ECO:0000256" key="1">
    <source>
        <dbReference type="SAM" id="MobiDB-lite"/>
    </source>
</evidence>
<protein>
    <recommendedName>
        <fullName evidence="2">Large polyvalent protein-associated domain-containing protein</fullName>
    </recommendedName>
</protein>
<organism evidence="3 4">
    <name type="scientific">Marinobacter nauticus (strain ATCC 700491 / DSM 11845 / VT8)</name>
    <name type="common">Marinobacter aquaeolei</name>
    <dbReference type="NCBI Taxonomy" id="351348"/>
    <lineage>
        <taxon>Bacteria</taxon>
        <taxon>Pseudomonadati</taxon>
        <taxon>Pseudomonadota</taxon>
        <taxon>Gammaproteobacteria</taxon>
        <taxon>Pseudomonadales</taxon>
        <taxon>Marinobacteraceae</taxon>
        <taxon>Marinobacter</taxon>
    </lineage>
</organism>
<reference evidence="4" key="1">
    <citation type="journal article" date="2011" name="Appl. Environ. Microbiol.">
        <title>Genomic potential of Marinobacter aquaeolei, a biogeochemical 'opportunitroph'.</title>
        <authorList>
            <person name="Singer E."/>
            <person name="Webb E.A."/>
            <person name="Nelson W.C."/>
            <person name="Heidelberg J.F."/>
            <person name="Ivanova N."/>
            <person name="Pati A."/>
            <person name="Edwards K.J."/>
        </authorList>
    </citation>
    <scope>NUCLEOTIDE SEQUENCE [LARGE SCALE GENOMIC DNA]</scope>
    <source>
        <strain evidence="4">ATCC 700491 / DSM 11845 / VT8</strain>
    </source>
</reference>